<dbReference type="EMBL" id="CAJOBA010039334">
    <property type="protein sequence ID" value="CAF4075857.1"/>
    <property type="molecule type" value="Genomic_DNA"/>
</dbReference>
<evidence type="ECO:0000313" key="5">
    <source>
        <dbReference type="Proteomes" id="UP000663829"/>
    </source>
</evidence>
<dbReference type="EMBL" id="CAJNOK010017777">
    <property type="protein sequence ID" value="CAF1270347.1"/>
    <property type="molecule type" value="Genomic_DNA"/>
</dbReference>
<dbReference type="Proteomes" id="UP000663829">
    <property type="component" value="Unassembled WGS sequence"/>
</dbReference>
<dbReference type="EMBL" id="CAJOBC010049171">
    <property type="protein sequence ID" value="CAF4171809.1"/>
    <property type="molecule type" value="Genomic_DNA"/>
</dbReference>
<accession>A0A815FHW8</accession>
<reference evidence="2" key="1">
    <citation type="submission" date="2021-02" db="EMBL/GenBank/DDBJ databases">
        <authorList>
            <person name="Nowell W R."/>
        </authorList>
    </citation>
    <scope>NUCLEOTIDE SEQUENCE</scope>
</reference>
<evidence type="ECO:0000313" key="4">
    <source>
        <dbReference type="EMBL" id="CAF4171809.1"/>
    </source>
</evidence>
<comment type="caution">
    <text evidence="2">The sequence shown here is derived from an EMBL/GenBank/DDBJ whole genome shotgun (WGS) entry which is preliminary data.</text>
</comment>
<protein>
    <submittedName>
        <fullName evidence="2">Uncharacterized protein</fullName>
    </submittedName>
</protein>
<dbReference type="Proteomes" id="UP000682733">
    <property type="component" value="Unassembled WGS sequence"/>
</dbReference>
<evidence type="ECO:0000313" key="3">
    <source>
        <dbReference type="EMBL" id="CAF4075857.1"/>
    </source>
</evidence>
<dbReference type="EMBL" id="CAJNOQ010013541">
    <property type="protein sequence ID" value="CAF1323740.1"/>
    <property type="molecule type" value="Genomic_DNA"/>
</dbReference>
<evidence type="ECO:0000313" key="1">
    <source>
        <dbReference type="EMBL" id="CAF1270347.1"/>
    </source>
</evidence>
<name>A0A815FHW8_9BILA</name>
<sequence length="148" mass="16640">MFVVKLALSDISEIYGWGAMDPEENPSIHSDTSDGNVFNIIGLFNPNFDINIAESYRFAVNGLFKNNLIENVTTQQTMDYEGNDKKHIIDEDVLRVHIGSDNIKVSPKAKDYNRIYLVLDSFSDSIVGVNVFEFYAINQGLPADITIE</sequence>
<organism evidence="2 5">
    <name type="scientific">Didymodactylos carnosus</name>
    <dbReference type="NCBI Taxonomy" id="1234261"/>
    <lineage>
        <taxon>Eukaryota</taxon>
        <taxon>Metazoa</taxon>
        <taxon>Spiralia</taxon>
        <taxon>Gnathifera</taxon>
        <taxon>Rotifera</taxon>
        <taxon>Eurotatoria</taxon>
        <taxon>Bdelloidea</taxon>
        <taxon>Philodinida</taxon>
        <taxon>Philodinidae</taxon>
        <taxon>Didymodactylos</taxon>
    </lineage>
</organism>
<keyword evidence="5" id="KW-1185">Reference proteome</keyword>
<dbReference type="Proteomes" id="UP000681722">
    <property type="component" value="Unassembled WGS sequence"/>
</dbReference>
<proteinExistence type="predicted"/>
<dbReference type="Proteomes" id="UP000677228">
    <property type="component" value="Unassembled WGS sequence"/>
</dbReference>
<dbReference type="OrthoDB" id="10619181at2759"/>
<dbReference type="AlphaFoldDB" id="A0A815FHW8"/>
<gene>
    <name evidence="2" type="ORF">GPM918_LOCUS29602</name>
    <name evidence="1" type="ORF">OVA965_LOCUS27155</name>
    <name evidence="4" type="ORF">SRO942_LOCUS30189</name>
    <name evidence="3" type="ORF">TMI583_LOCUS27895</name>
</gene>
<evidence type="ECO:0000313" key="2">
    <source>
        <dbReference type="EMBL" id="CAF1323740.1"/>
    </source>
</evidence>